<comment type="caution">
    <text evidence="2">The sequence shown here is derived from an EMBL/GenBank/DDBJ whole genome shotgun (WGS) entry which is preliminary data.</text>
</comment>
<feature type="compositionally biased region" description="Basic and acidic residues" evidence="1">
    <location>
        <begin position="235"/>
        <end position="269"/>
    </location>
</feature>
<evidence type="ECO:0000256" key="1">
    <source>
        <dbReference type="SAM" id="MobiDB-lite"/>
    </source>
</evidence>
<protein>
    <submittedName>
        <fullName evidence="2">Unnamed protein product</fullName>
    </submittedName>
</protein>
<feature type="region of interest" description="Disordered" evidence="1">
    <location>
        <begin position="235"/>
        <end position="285"/>
    </location>
</feature>
<organism evidence="2 3">
    <name type="scientific">Ambrosiozyma monospora</name>
    <name type="common">Yeast</name>
    <name type="synonym">Endomycopsis monosporus</name>
    <dbReference type="NCBI Taxonomy" id="43982"/>
    <lineage>
        <taxon>Eukaryota</taxon>
        <taxon>Fungi</taxon>
        <taxon>Dikarya</taxon>
        <taxon>Ascomycota</taxon>
        <taxon>Saccharomycotina</taxon>
        <taxon>Pichiomycetes</taxon>
        <taxon>Pichiales</taxon>
        <taxon>Pichiaceae</taxon>
        <taxon>Ambrosiozyma</taxon>
    </lineage>
</organism>
<evidence type="ECO:0000313" key="2">
    <source>
        <dbReference type="EMBL" id="GMG22267.1"/>
    </source>
</evidence>
<proteinExistence type="predicted"/>
<evidence type="ECO:0000313" key="3">
    <source>
        <dbReference type="Proteomes" id="UP001165063"/>
    </source>
</evidence>
<keyword evidence="3" id="KW-1185">Reference proteome</keyword>
<gene>
    <name evidence="2" type="ORF">Amon01_000257300</name>
</gene>
<reference evidence="2" key="1">
    <citation type="submission" date="2023-04" db="EMBL/GenBank/DDBJ databases">
        <title>Ambrosiozyma monospora NBRC 1965.</title>
        <authorList>
            <person name="Ichikawa N."/>
            <person name="Sato H."/>
            <person name="Tonouchi N."/>
        </authorList>
    </citation>
    <scope>NUCLEOTIDE SEQUENCE</scope>
    <source>
        <strain evidence="2">NBRC 1965</strain>
    </source>
</reference>
<sequence>MLHNPSESQPKAMPKYIVTLKLSPRILSQFPNLTNVPTTKLSHHKIKKIKLKHNYEPNESSPLANPKAINTASSQLLETANSDSNKSISESTTSGKRRSASGEIPATATTTRSILNPPSSPIQHESSSRSSTPLLVSSKSNNNNNNNSTSNNGGGNGNSGGNGNNSTSGYSGSSLRIGGLTMNSNSNAVLDKSGTPCKKWIKNTGAHGRLVRSFSGYNMHFGMWMGLEESRKRIQDEELKKEQNDKEGSKDKEGKTEINKKDAKSETTTDHTSGTSLFVKIEAPV</sequence>
<dbReference type="OrthoDB" id="4093188at2759"/>
<feature type="region of interest" description="Disordered" evidence="1">
    <location>
        <begin position="79"/>
        <end position="172"/>
    </location>
</feature>
<feature type="compositionally biased region" description="Polar residues" evidence="1">
    <location>
        <begin position="79"/>
        <end position="94"/>
    </location>
</feature>
<feature type="compositionally biased region" description="Polar residues" evidence="1">
    <location>
        <begin position="107"/>
        <end position="125"/>
    </location>
</feature>
<name>A0A9W7DFI6_AMBMO</name>
<dbReference type="EMBL" id="BSXU01000958">
    <property type="protein sequence ID" value="GMG22267.1"/>
    <property type="molecule type" value="Genomic_DNA"/>
</dbReference>
<dbReference type="AlphaFoldDB" id="A0A9W7DFI6"/>
<accession>A0A9W7DFI6</accession>
<feature type="compositionally biased region" description="Low complexity" evidence="1">
    <location>
        <begin position="128"/>
        <end position="151"/>
    </location>
</feature>
<feature type="compositionally biased region" description="Gly residues" evidence="1">
    <location>
        <begin position="152"/>
        <end position="163"/>
    </location>
</feature>
<dbReference type="Proteomes" id="UP001165063">
    <property type="component" value="Unassembled WGS sequence"/>
</dbReference>